<feature type="transmembrane region" description="Helical" evidence="1">
    <location>
        <begin position="56"/>
        <end position="73"/>
    </location>
</feature>
<reference evidence="2 3" key="1">
    <citation type="submission" date="2020-08" db="EMBL/GenBank/DDBJ databases">
        <authorList>
            <person name="Seo M.-J."/>
        </authorList>
    </citation>
    <scope>NUCLEOTIDE SEQUENCE [LARGE SCALE GENOMIC DNA]</scope>
    <source>
        <strain evidence="2 3">MBLA0160</strain>
    </source>
</reference>
<dbReference type="AlphaFoldDB" id="A0A7J9SGA5"/>
<gene>
    <name evidence="2" type="ORF">H5V44_03780</name>
</gene>
<dbReference type="Proteomes" id="UP000546257">
    <property type="component" value="Unassembled WGS sequence"/>
</dbReference>
<evidence type="ECO:0000256" key="1">
    <source>
        <dbReference type="SAM" id="Phobius"/>
    </source>
</evidence>
<organism evidence="2 3">
    <name type="scientific">Halobellus ruber</name>
    <dbReference type="NCBI Taxonomy" id="2761102"/>
    <lineage>
        <taxon>Archaea</taxon>
        <taxon>Methanobacteriati</taxon>
        <taxon>Methanobacteriota</taxon>
        <taxon>Stenosarchaea group</taxon>
        <taxon>Halobacteria</taxon>
        <taxon>Halobacteriales</taxon>
        <taxon>Haloferacaceae</taxon>
        <taxon>Halobellus</taxon>
    </lineage>
</organism>
<dbReference type="EMBL" id="JACKXD010000001">
    <property type="protein sequence ID" value="MBB6645423.1"/>
    <property type="molecule type" value="Genomic_DNA"/>
</dbReference>
<accession>A0A7J9SGA5</accession>
<protein>
    <submittedName>
        <fullName evidence="2">Uncharacterized protein</fullName>
    </submittedName>
</protein>
<keyword evidence="3" id="KW-1185">Reference proteome</keyword>
<evidence type="ECO:0000313" key="3">
    <source>
        <dbReference type="Proteomes" id="UP000546257"/>
    </source>
</evidence>
<dbReference type="RefSeq" id="WP_185191778.1">
    <property type="nucleotide sequence ID" value="NZ_JACKXD010000001.1"/>
</dbReference>
<evidence type="ECO:0000313" key="2">
    <source>
        <dbReference type="EMBL" id="MBB6645423.1"/>
    </source>
</evidence>
<keyword evidence="1" id="KW-0472">Membrane</keyword>
<sequence length="75" mass="8191">MPYRTPDVAAVSDSHGRPGRTDRAGLFAAFVPGAVATADGSITVDVTRYGERWIEYWVMVALTAVTPYVLYLVDQ</sequence>
<keyword evidence="1" id="KW-0812">Transmembrane</keyword>
<feature type="transmembrane region" description="Helical" evidence="1">
    <location>
        <begin position="24"/>
        <end position="44"/>
    </location>
</feature>
<comment type="caution">
    <text evidence="2">The sequence shown here is derived from an EMBL/GenBank/DDBJ whole genome shotgun (WGS) entry which is preliminary data.</text>
</comment>
<name>A0A7J9SGA5_9EURY</name>
<keyword evidence="1" id="KW-1133">Transmembrane helix</keyword>
<proteinExistence type="predicted"/>